<proteinExistence type="predicted"/>
<dbReference type="OrthoDB" id="7060517at2"/>
<sequence length="124" mass="14306">MKIRIQGNSVRYRLTRSEVESLKKDGHYKQQTAFNGKNFVYAVAAKENITGLQAEFKEDTITLYLPKNESLTWPDIDRVGYENKMVLNDGQVLSLLLEKDFVCLDERVEDQSDNYPNPKATTEK</sequence>
<gene>
    <name evidence="1" type="ORF">SAMN03080594_11034</name>
</gene>
<dbReference type="InterPro" id="IPR053825">
    <property type="entry name" value="DUF7009"/>
</dbReference>
<name>A0A1M5FZ97_9FLAO</name>
<dbReference type="Pfam" id="PF22668">
    <property type="entry name" value="DUF7009"/>
    <property type="match status" value="1"/>
</dbReference>
<dbReference type="AlphaFoldDB" id="A0A1M5FZ97"/>
<keyword evidence="2" id="KW-1185">Reference proteome</keyword>
<reference evidence="2" key="1">
    <citation type="submission" date="2016-11" db="EMBL/GenBank/DDBJ databases">
        <authorList>
            <person name="Varghese N."/>
            <person name="Submissions S."/>
        </authorList>
    </citation>
    <scope>NUCLEOTIDE SEQUENCE [LARGE SCALE GENOMIC DNA]</scope>
    <source>
        <strain evidence="2">DSM 17539</strain>
    </source>
</reference>
<dbReference type="EMBL" id="FQUX01000010">
    <property type="protein sequence ID" value="SHF96783.1"/>
    <property type="molecule type" value="Genomic_DNA"/>
</dbReference>
<organism evidence="1 2">
    <name type="scientific">Arenibacter palladensis</name>
    <dbReference type="NCBI Taxonomy" id="237373"/>
    <lineage>
        <taxon>Bacteria</taxon>
        <taxon>Pseudomonadati</taxon>
        <taxon>Bacteroidota</taxon>
        <taxon>Flavobacteriia</taxon>
        <taxon>Flavobacteriales</taxon>
        <taxon>Flavobacteriaceae</taxon>
        <taxon>Arenibacter</taxon>
    </lineage>
</organism>
<protein>
    <submittedName>
        <fullName evidence="1">Uncharacterized protein</fullName>
    </submittedName>
</protein>
<accession>A0A1M5FZ97</accession>
<evidence type="ECO:0000313" key="1">
    <source>
        <dbReference type="EMBL" id="SHF96783.1"/>
    </source>
</evidence>
<dbReference type="Proteomes" id="UP000184406">
    <property type="component" value="Unassembled WGS sequence"/>
</dbReference>
<evidence type="ECO:0000313" key="2">
    <source>
        <dbReference type="Proteomes" id="UP000184406"/>
    </source>
</evidence>
<dbReference type="RefSeq" id="WP_072864846.1">
    <property type="nucleotide sequence ID" value="NZ_FQUX01000010.1"/>
</dbReference>